<keyword evidence="2" id="KW-1133">Transmembrane helix</keyword>
<protein>
    <submittedName>
        <fullName evidence="3">Uncharacterized protein</fullName>
    </submittedName>
</protein>
<feature type="compositionally biased region" description="Pro residues" evidence="1">
    <location>
        <begin position="226"/>
        <end position="253"/>
    </location>
</feature>
<name>A0A3N4L3S1_9PEZI</name>
<dbReference type="EMBL" id="ML119105">
    <property type="protein sequence ID" value="RPB17527.1"/>
    <property type="molecule type" value="Genomic_DNA"/>
</dbReference>
<keyword evidence="4" id="KW-1185">Reference proteome</keyword>
<gene>
    <name evidence="3" type="ORF">P167DRAFT_601355</name>
</gene>
<dbReference type="AlphaFoldDB" id="A0A3N4L3S1"/>
<organism evidence="3 4">
    <name type="scientific">Morchella conica CCBAS932</name>
    <dbReference type="NCBI Taxonomy" id="1392247"/>
    <lineage>
        <taxon>Eukaryota</taxon>
        <taxon>Fungi</taxon>
        <taxon>Dikarya</taxon>
        <taxon>Ascomycota</taxon>
        <taxon>Pezizomycotina</taxon>
        <taxon>Pezizomycetes</taxon>
        <taxon>Pezizales</taxon>
        <taxon>Morchellaceae</taxon>
        <taxon>Morchella</taxon>
    </lineage>
</organism>
<reference evidence="3 4" key="1">
    <citation type="journal article" date="2018" name="Nat. Ecol. Evol.">
        <title>Pezizomycetes genomes reveal the molecular basis of ectomycorrhizal truffle lifestyle.</title>
        <authorList>
            <person name="Murat C."/>
            <person name="Payen T."/>
            <person name="Noel B."/>
            <person name="Kuo A."/>
            <person name="Morin E."/>
            <person name="Chen J."/>
            <person name="Kohler A."/>
            <person name="Krizsan K."/>
            <person name="Balestrini R."/>
            <person name="Da Silva C."/>
            <person name="Montanini B."/>
            <person name="Hainaut M."/>
            <person name="Levati E."/>
            <person name="Barry K.W."/>
            <person name="Belfiori B."/>
            <person name="Cichocki N."/>
            <person name="Clum A."/>
            <person name="Dockter R.B."/>
            <person name="Fauchery L."/>
            <person name="Guy J."/>
            <person name="Iotti M."/>
            <person name="Le Tacon F."/>
            <person name="Lindquist E.A."/>
            <person name="Lipzen A."/>
            <person name="Malagnac F."/>
            <person name="Mello A."/>
            <person name="Molinier V."/>
            <person name="Miyauchi S."/>
            <person name="Poulain J."/>
            <person name="Riccioni C."/>
            <person name="Rubini A."/>
            <person name="Sitrit Y."/>
            <person name="Splivallo R."/>
            <person name="Traeger S."/>
            <person name="Wang M."/>
            <person name="Zifcakova L."/>
            <person name="Wipf D."/>
            <person name="Zambonelli A."/>
            <person name="Paolocci F."/>
            <person name="Nowrousian M."/>
            <person name="Ottonello S."/>
            <person name="Baldrian P."/>
            <person name="Spatafora J.W."/>
            <person name="Henrissat B."/>
            <person name="Nagy L.G."/>
            <person name="Aury J.M."/>
            <person name="Wincker P."/>
            <person name="Grigoriev I.V."/>
            <person name="Bonfante P."/>
            <person name="Martin F.M."/>
        </authorList>
    </citation>
    <scope>NUCLEOTIDE SEQUENCE [LARGE SCALE GENOMIC DNA]</scope>
    <source>
        <strain evidence="3 4">CCBAS932</strain>
    </source>
</reference>
<keyword evidence="2" id="KW-0472">Membrane</keyword>
<dbReference type="SUPFAM" id="SSF101447">
    <property type="entry name" value="Formin homology 2 domain (FH2 domain)"/>
    <property type="match status" value="1"/>
</dbReference>
<dbReference type="InParanoid" id="A0A3N4L3S1"/>
<feature type="region of interest" description="Disordered" evidence="1">
    <location>
        <begin position="453"/>
        <end position="493"/>
    </location>
</feature>
<dbReference type="Proteomes" id="UP000277580">
    <property type="component" value="Unassembled WGS sequence"/>
</dbReference>
<feature type="region of interest" description="Disordered" evidence="1">
    <location>
        <begin position="208"/>
        <end position="266"/>
    </location>
</feature>
<keyword evidence="2" id="KW-0812">Transmembrane</keyword>
<evidence type="ECO:0000313" key="3">
    <source>
        <dbReference type="EMBL" id="RPB17527.1"/>
    </source>
</evidence>
<evidence type="ECO:0000313" key="4">
    <source>
        <dbReference type="Proteomes" id="UP000277580"/>
    </source>
</evidence>
<sequence length="493" mass="55868">MSFLQIPSNCDIYIELSVFFIITLFFIYAHLRTNRRPAPAPDHRTPREIGASLKDTYDFIRHIRRAQLATQYKIWLDKAFTQIESELLAHLKRLQNPIISPYLPIPDPYIDIFTGLFPKELKDYEIDCLQRLKSLLIETYELEGSFVTWGQDLPERAFKLSVKTSNQEEVMWEHDKHLAELFEDFHDHSTAAGEYIYDATTCADTYVGSDSGPSSSSSVDRYSQPETPPPPPPPSPPPDSPPPPPPPKYPPGTPLSHTSLPSDPKNAPIDRIIKEVGSVASLVVHLQTFLIQLEIDAESLVMTVSDLDDLYVQLQTFQRFEVDALCRRLIDAYKDLEDLAVKGKCPGQRVLDLVCLMTRIKQDLIEINLGVWELKKKIINMLILNSDLSRLNVDAIAQEFDSEPPPYPGNQLDSDESQELLFDPKTDDYLYASDNGGITHGLEIRVDANVEERGLGASEEMEGVKSSSVEDEERRRQEREDSDLAEAIRLSLL</sequence>
<evidence type="ECO:0000256" key="2">
    <source>
        <dbReference type="SAM" id="Phobius"/>
    </source>
</evidence>
<evidence type="ECO:0000256" key="1">
    <source>
        <dbReference type="SAM" id="MobiDB-lite"/>
    </source>
</evidence>
<feature type="transmembrane region" description="Helical" evidence="2">
    <location>
        <begin position="12"/>
        <end position="31"/>
    </location>
</feature>
<proteinExistence type="predicted"/>
<dbReference type="OrthoDB" id="5364181at2759"/>
<accession>A0A3N4L3S1</accession>
<feature type="compositionally biased region" description="Low complexity" evidence="1">
    <location>
        <begin position="208"/>
        <end position="222"/>
    </location>
</feature>